<keyword evidence="2" id="KW-1185">Reference proteome</keyword>
<dbReference type="OrthoDB" id="5587545at2"/>
<dbReference type="RefSeq" id="WP_126520408.1">
    <property type="nucleotide sequence ID" value="NZ_RXNU01000005.1"/>
</dbReference>
<dbReference type="EMBL" id="RXNU01000005">
    <property type="protein sequence ID" value="RTR38795.1"/>
    <property type="molecule type" value="Genomic_DNA"/>
</dbReference>
<dbReference type="SUPFAM" id="SSF55331">
    <property type="entry name" value="Tautomerase/MIF"/>
    <property type="match status" value="1"/>
</dbReference>
<dbReference type="InterPro" id="IPR014347">
    <property type="entry name" value="Tautomerase/MIF_sf"/>
</dbReference>
<name>A0A3S0KVT9_9GAMM</name>
<accession>A0A3S0KVT9</accession>
<organism evidence="1 2">
    <name type="scientific">Shewanella canadensis</name>
    <dbReference type="NCBI Taxonomy" id="271096"/>
    <lineage>
        <taxon>Bacteria</taxon>
        <taxon>Pseudomonadati</taxon>
        <taxon>Pseudomonadota</taxon>
        <taxon>Gammaproteobacteria</taxon>
        <taxon>Alteromonadales</taxon>
        <taxon>Shewanellaceae</taxon>
        <taxon>Shewanella</taxon>
    </lineage>
</organism>
<dbReference type="Gene3D" id="3.30.429.10">
    <property type="entry name" value="Macrophage Migration Inhibitory Factor"/>
    <property type="match status" value="1"/>
</dbReference>
<evidence type="ECO:0000313" key="1">
    <source>
        <dbReference type="EMBL" id="RTR38795.1"/>
    </source>
</evidence>
<dbReference type="Proteomes" id="UP000267448">
    <property type="component" value="Unassembled WGS sequence"/>
</dbReference>
<dbReference type="Pfam" id="PF08921">
    <property type="entry name" value="DUF1904"/>
    <property type="match status" value="1"/>
</dbReference>
<comment type="caution">
    <text evidence="1">The sequence shown here is derived from an EMBL/GenBank/DDBJ whole genome shotgun (WGS) entry which is preliminary data.</text>
</comment>
<dbReference type="InterPro" id="IPR015017">
    <property type="entry name" value="DUF1904"/>
</dbReference>
<reference evidence="1 2" key="1">
    <citation type="submission" date="2018-12" db="EMBL/GenBank/DDBJ databases">
        <authorList>
            <person name="Yu L."/>
        </authorList>
    </citation>
    <scope>NUCLEOTIDE SEQUENCE [LARGE SCALE GENOMIC DNA]</scope>
    <source>
        <strain evidence="1 2">HAW-EB2</strain>
    </source>
</reference>
<protein>
    <submittedName>
        <fullName evidence="1">DUF1904 domain-containing protein</fullName>
    </submittedName>
</protein>
<gene>
    <name evidence="1" type="ORF">EKG38_11585</name>
</gene>
<sequence length="110" mass="12843">MPHIRMRGLPEAAVAELSRTLLQQLADICKVNSQGFTLDWIPSIGYRNGCVDQSFTQVEMLWFPKDPETHHLVEKVIREAVQKAYPESQHIVVMFRQLEPETYYRDGQHF</sequence>
<dbReference type="AlphaFoldDB" id="A0A3S0KVT9"/>
<evidence type="ECO:0000313" key="2">
    <source>
        <dbReference type="Proteomes" id="UP000267448"/>
    </source>
</evidence>
<proteinExistence type="predicted"/>